<protein>
    <submittedName>
        <fullName evidence="1">Uncharacterized protein</fullName>
    </submittedName>
</protein>
<organism evidence="1 2">
    <name type="scientific">Aciduliprofundum boonei (strain DSM 19572 / T469)</name>
    <dbReference type="NCBI Taxonomy" id="439481"/>
    <lineage>
        <taxon>Archaea</taxon>
        <taxon>Methanobacteriati</taxon>
        <taxon>Thermoplasmatota</taxon>
        <taxon>DHVE2 group</taxon>
        <taxon>Candidatus Aciduliprofundum</taxon>
    </lineage>
</organism>
<dbReference type="STRING" id="439481.Aboo_0015"/>
<dbReference type="OrthoDB" id="378251at2157"/>
<reference evidence="1" key="1">
    <citation type="submission" date="2010-02" db="EMBL/GenBank/DDBJ databases">
        <title>Complete sequence of Aciduliprofundum boonei T469.</title>
        <authorList>
            <consortium name="US DOE Joint Genome Institute"/>
            <person name="Lucas S."/>
            <person name="Copeland A."/>
            <person name="Lapidus A."/>
            <person name="Cheng J.-F."/>
            <person name="Bruce D."/>
            <person name="Goodwin L."/>
            <person name="Pitluck S."/>
            <person name="Saunders E."/>
            <person name="Detter J.C."/>
            <person name="Han C."/>
            <person name="Tapia R."/>
            <person name="Land M."/>
            <person name="Hauser L."/>
            <person name="Kyrpides N."/>
            <person name="Mikhailova N."/>
            <person name="Flores G."/>
            <person name="Reysenbach A.-L."/>
            <person name="Woyke T."/>
        </authorList>
    </citation>
    <scope>NUCLEOTIDE SEQUENCE</scope>
    <source>
        <strain evidence="1">T469</strain>
    </source>
</reference>
<keyword evidence="2" id="KW-1185">Reference proteome</keyword>
<sequence>MLEEAFENVVPYISNLRELKEFVEENKNKSENEILSILKEKVESSQGTLKTDFRILLNEFGKIINKRM</sequence>
<dbReference type="eggNOG" id="arCOG05717">
    <property type="taxonomic scope" value="Archaea"/>
</dbReference>
<dbReference type="Proteomes" id="UP000001400">
    <property type="component" value="Chromosome"/>
</dbReference>
<dbReference type="EMBL" id="CP001941">
    <property type="protein sequence ID" value="ADD07827.1"/>
    <property type="molecule type" value="Genomic_DNA"/>
</dbReference>
<proteinExistence type="predicted"/>
<dbReference type="RefSeq" id="WP_008085388.1">
    <property type="nucleotide sequence ID" value="NC_013926.1"/>
</dbReference>
<dbReference type="HOGENOM" id="CLU_2801992_0_0_2"/>
<accession>B5IFE6</accession>
<gene>
    <name evidence="1" type="ordered locus">Aboo_0015</name>
</gene>
<dbReference type="GeneID" id="8826949"/>
<dbReference type="AlphaFoldDB" id="B5IFE6"/>
<evidence type="ECO:0000313" key="1">
    <source>
        <dbReference type="EMBL" id="ADD07827.1"/>
    </source>
</evidence>
<dbReference type="KEGG" id="abi:Aboo_0015"/>
<evidence type="ECO:0000313" key="2">
    <source>
        <dbReference type="Proteomes" id="UP000001400"/>
    </source>
</evidence>
<name>B5IFE6_ACIB4</name>